<dbReference type="OrthoDB" id="2498268at2759"/>
<dbReference type="KEGG" id="pgr:PGTG_09955"/>
<reference evidence="2" key="2">
    <citation type="journal article" date="2011" name="Proc. Natl. Acad. Sci. U.S.A.">
        <title>Obligate biotrophy features unraveled by the genomic analysis of rust fungi.</title>
        <authorList>
            <person name="Duplessis S."/>
            <person name="Cuomo C.A."/>
            <person name="Lin Y.-C."/>
            <person name="Aerts A."/>
            <person name="Tisserant E."/>
            <person name="Veneault-Fourrey C."/>
            <person name="Joly D.L."/>
            <person name="Hacquard S."/>
            <person name="Amselem J."/>
            <person name="Cantarel B.L."/>
            <person name="Chiu R."/>
            <person name="Coutinho P.M."/>
            <person name="Feau N."/>
            <person name="Field M."/>
            <person name="Frey P."/>
            <person name="Gelhaye E."/>
            <person name="Goldberg J."/>
            <person name="Grabherr M.G."/>
            <person name="Kodira C.D."/>
            <person name="Kohler A."/>
            <person name="Kuees U."/>
            <person name="Lindquist E.A."/>
            <person name="Lucas S.M."/>
            <person name="Mago R."/>
            <person name="Mauceli E."/>
            <person name="Morin E."/>
            <person name="Murat C."/>
            <person name="Pangilinan J.L."/>
            <person name="Park R."/>
            <person name="Pearson M."/>
            <person name="Quesneville H."/>
            <person name="Rouhier N."/>
            <person name="Sakthikumar S."/>
            <person name="Salamov A.A."/>
            <person name="Schmutz J."/>
            <person name="Selles B."/>
            <person name="Shapiro H."/>
            <person name="Tanguay P."/>
            <person name="Tuskan G.A."/>
            <person name="Henrissat B."/>
            <person name="Van de Peer Y."/>
            <person name="Rouze P."/>
            <person name="Ellis J.G."/>
            <person name="Dodds P.N."/>
            <person name="Schein J.E."/>
            <person name="Zhong S."/>
            <person name="Hamelin R.C."/>
            <person name="Grigoriev I.V."/>
            <person name="Szabo L.J."/>
            <person name="Martin F."/>
        </authorList>
    </citation>
    <scope>NUCLEOTIDE SEQUENCE [LARGE SCALE GENOMIC DNA]</scope>
    <source>
        <strain evidence="2">CRL 75-36-700-3 / race SCCL</strain>
    </source>
</reference>
<evidence type="ECO:0000313" key="1">
    <source>
        <dbReference type="EMBL" id="EFP82987.2"/>
    </source>
</evidence>
<dbReference type="AlphaFoldDB" id="E3KFG0"/>
<dbReference type="GeneID" id="10544698"/>
<dbReference type="Proteomes" id="UP000008783">
    <property type="component" value="Unassembled WGS sequence"/>
</dbReference>
<organism evidence="1 2">
    <name type="scientific">Puccinia graminis f. sp. tritici (strain CRL 75-36-700-3 / race SCCL)</name>
    <name type="common">Black stem rust fungus</name>
    <dbReference type="NCBI Taxonomy" id="418459"/>
    <lineage>
        <taxon>Eukaryota</taxon>
        <taxon>Fungi</taxon>
        <taxon>Dikarya</taxon>
        <taxon>Basidiomycota</taxon>
        <taxon>Pucciniomycotina</taxon>
        <taxon>Pucciniomycetes</taxon>
        <taxon>Pucciniales</taxon>
        <taxon>Pucciniaceae</taxon>
        <taxon>Puccinia</taxon>
    </lineage>
</organism>
<sequence length="75" mass="8652">MEASSTIHQLAHAILGAHEPCERLSGCPYRPVFINPENDQEFFVITLDRAHAWAREIQRRPHEVTIHIPPRSPLF</sequence>
<dbReference type="EMBL" id="DS178284">
    <property type="protein sequence ID" value="EFP82987.2"/>
    <property type="molecule type" value="Genomic_DNA"/>
</dbReference>
<dbReference type="HOGENOM" id="CLU_2672275_0_0_1"/>
<gene>
    <name evidence="1" type="ORF">PGTG_09955</name>
</gene>
<dbReference type="VEuPathDB" id="FungiDB:PGTG_09955"/>
<reference key="1">
    <citation type="submission" date="2007-01" db="EMBL/GenBank/DDBJ databases">
        <title>The Genome Sequence of Puccinia graminis f. sp. tritici Strain CRL 75-36-700-3.</title>
        <authorList>
            <consortium name="The Broad Institute Genome Sequencing Platform"/>
            <person name="Birren B."/>
            <person name="Lander E."/>
            <person name="Galagan J."/>
            <person name="Nusbaum C."/>
            <person name="Devon K."/>
            <person name="Cuomo C."/>
            <person name="Jaffe D."/>
            <person name="Butler J."/>
            <person name="Alvarez P."/>
            <person name="Gnerre S."/>
            <person name="Grabherr M."/>
            <person name="Mauceli E."/>
            <person name="Brockman W."/>
            <person name="Young S."/>
            <person name="LaButti K."/>
            <person name="Sykes S."/>
            <person name="DeCaprio D."/>
            <person name="Crawford M."/>
            <person name="Koehrsen M."/>
            <person name="Engels R."/>
            <person name="Montgomery P."/>
            <person name="Pearson M."/>
            <person name="Howarth C."/>
            <person name="Larson L."/>
            <person name="White J."/>
            <person name="Zeng Q."/>
            <person name="Kodira C."/>
            <person name="Yandava C."/>
            <person name="Alvarado L."/>
            <person name="O'Leary S."/>
            <person name="Szabo L."/>
            <person name="Dean R."/>
            <person name="Schein J."/>
        </authorList>
    </citation>
    <scope>NUCLEOTIDE SEQUENCE</scope>
    <source>
        <strain>CRL 75-36-700-3</strain>
    </source>
</reference>
<keyword evidence="2" id="KW-1185">Reference proteome</keyword>
<accession>E3KFG0</accession>
<proteinExistence type="predicted"/>
<dbReference type="RefSeq" id="XP_003327406.2">
    <property type="nucleotide sequence ID" value="XM_003327358.2"/>
</dbReference>
<dbReference type="InParanoid" id="E3KFG0"/>
<name>E3KFG0_PUCGT</name>
<protein>
    <submittedName>
        <fullName evidence="1">Uncharacterized protein</fullName>
    </submittedName>
</protein>
<evidence type="ECO:0000313" key="2">
    <source>
        <dbReference type="Proteomes" id="UP000008783"/>
    </source>
</evidence>